<feature type="domain" description="N-acetyltransferase" evidence="3">
    <location>
        <begin position="22"/>
        <end position="172"/>
    </location>
</feature>
<dbReference type="EMBL" id="VUOB01000002">
    <property type="protein sequence ID" value="KAA2266630.1"/>
    <property type="molecule type" value="Genomic_DNA"/>
</dbReference>
<dbReference type="PROSITE" id="PS51186">
    <property type="entry name" value="GNAT"/>
    <property type="match status" value="1"/>
</dbReference>
<evidence type="ECO:0000313" key="5">
    <source>
        <dbReference type="Proteomes" id="UP000323454"/>
    </source>
</evidence>
<accession>A0A5B2XUK7</accession>
<dbReference type="PANTHER" id="PTHR43877:SF2">
    <property type="entry name" value="AMINOALKYLPHOSPHONATE N-ACETYLTRANSFERASE-RELATED"/>
    <property type="match status" value="1"/>
</dbReference>
<keyword evidence="1 4" id="KW-0808">Transferase</keyword>
<evidence type="ECO:0000256" key="2">
    <source>
        <dbReference type="ARBA" id="ARBA00023315"/>
    </source>
</evidence>
<comment type="caution">
    <text evidence="4">The sequence shown here is derived from an EMBL/GenBank/DDBJ whole genome shotgun (WGS) entry which is preliminary data.</text>
</comment>
<keyword evidence="2" id="KW-0012">Acyltransferase</keyword>
<dbReference type="PANTHER" id="PTHR43877">
    <property type="entry name" value="AMINOALKYLPHOSPHONATE N-ACETYLTRANSFERASE-RELATED-RELATED"/>
    <property type="match status" value="1"/>
</dbReference>
<dbReference type="AlphaFoldDB" id="A0A5B2XUK7"/>
<dbReference type="SUPFAM" id="SSF55729">
    <property type="entry name" value="Acyl-CoA N-acyltransferases (Nat)"/>
    <property type="match status" value="1"/>
</dbReference>
<reference evidence="4 5" key="1">
    <citation type="submission" date="2019-09" db="EMBL/GenBank/DDBJ databases">
        <title>Goodfellowia gen. nov., a new genus of the Pseudonocardineae related to Actinoalloteichus, containing Goodfellowia coeruleoviolacea gen. nov., comb. nov. gen. nov., comb. nov.</title>
        <authorList>
            <person name="Labeda D."/>
        </authorList>
    </citation>
    <scope>NUCLEOTIDE SEQUENCE [LARGE SCALE GENOMIC DNA]</scope>
    <source>
        <strain evidence="4 5">AN110305</strain>
    </source>
</reference>
<reference evidence="4 5" key="2">
    <citation type="submission" date="2019-09" db="EMBL/GenBank/DDBJ databases">
        <authorList>
            <person name="Jin C."/>
        </authorList>
    </citation>
    <scope>NUCLEOTIDE SEQUENCE [LARGE SCALE GENOMIC DNA]</scope>
    <source>
        <strain evidence="4 5">AN110305</strain>
    </source>
</reference>
<protein>
    <submittedName>
        <fullName evidence="4">GNAT family N-acetyltransferase</fullName>
    </submittedName>
</protein>
<dbReference type="Gene3D" id="3.40.630.30">
    <property type="match status" value="1"/>
</dbReference>
<dbReference type="InterPro" id="IPR050832">
    <property type="entry name" value="Bact_Acetyltransf"/>
</dbReference>
<evidence type="ECO:0000313" key="4">
    <source>
        <dbReference type="EMBL" id="KAA2266630.1"/>
    </source>
</evidence>
<dbReference type="OrthoDB" id="529907at2"/>
<organism evidence="4 5">
    <name type="scientific">Solihabitans fulvus</name>
    <dbReference type="NCBI Taxonomy" id="1892852"/>
    <lineage>
        <taxon>Bacteria</taxon>
        <taxon>Bacillati</taxon>
        <taxon>Actinomycetota</taxon>
        <taxon>Actinomycetes</taxon>
        <taxon>Pseudonocardiales</taxon>
        <taxon>Pseudonocardiaceae</taxon>
        <taxon>Solihabitans</taxon>
    </lineage>
</organism>
<evidence type="ECO:0000259" key="3">
    <source>
        <dbReference type="PROSITE" id="PS51186"/>
    </source>
</evidence>
<dbReference type="Pfam" id="PF00583">
    <property type="entry name" value="Acetyltransf_1"/>
    <property type="match status" value="1"/>
</dbReference>
<sequence length="176" mass="19530">MIRDARLPEESTAIAALDTGFSTDTIYRVGVAEAGFTLTEERVDPPVVKRYQVDDLDDPVRDLARVAVDGDELCGFVSAEYQEWNRRLVVWDLYVNASHRGRGLARSLVRDALAYGRERGAVTAWLETSNRNVPAIRAYRRMGFALCGLDTTLYLGTESAGEVAVFLAMPLDVDRA</sequence>
<gene>
    <name evidence="4" type="ORF">F0L68_01665</name>
</gene>
<dbReference type="InterPro" id="IPR000182">
    <property type="entry name" value="GNAT_dom"/>
</dbReference>
<evidence type="ECO:0000256" key="1">
    <source>
        <dbReference type="ARBA" id="ARBA00022679"/>
    </source>
</evidence>
<dbReference type="InterPro" id="IPR016181">
    <property type="entry name" value="Acyl_CoA_acyltransferase"/>
</dbReference>
<dbReference type="RefSeq" id="WP_149847586.1">
    <property type="nucleotide sequence ID" value="NZ_VUOB01000002.1"/>
</dbReference>
<keyword evidence="5" id="KW-1185">Reference proteome</keyword>
<dbReference type="CDD" id="cd04301">
    <property type="entry name" value="NAT_SF"/>
    <property type="match status" value="1"/>
</dbReference>
<proteinExistence type="predicted"/>
<dbReference type="GO" id="GO:0016747">
    <property type="term" value="F:acyltransferase activity, transferring groups other than amino-acyl groups"/>
    <property type="evidence" value="ECO:0007669"/>
    <property type="project" value="InterPro"/>
</dbReference>
<dbReference type="Proteomes" id="UP000323454">
    <property type="component" value="Unassembled WGS sequence"/>
</dbReference>
<name>A0A5B2XUK7_9PSEU</name>